<evidence type="ECO:0000256" key="1">
    <source>
        <dbReference type="ARBA" id="ARBA00004123"/>
    </source>
</evidence>
<dbReference type="NCBIfam" id="TIGR01053">
    <property type="entry name" value="LSD1"/>
    <property type="match status" value="2"/>
</dbReference>
<dbReference type="GO" id="GO:0005634">
    <property type="term" value="C:nucleus"/>
    <property type="evidence" value="ECO:0007669"/>
    <property type="project" value="UniProtKB-SubCell"/>
</dbReference>
<comment type="caution">
    <text evidence="5">The sequence shown here is derived from an EMBL/GenBank/DDBJ whole genome shotgun (WGS) entry which is preliminary data.</text>
</comment>
<dbReference type="Pfam" id="PF06943">
    <property type="entry name" value="zf-LSD1"/>
    <property type="match status" value="2"/>
</dbReference>
<dbReference type="InterPro" id="IPR005735">
    <property type="entry name" value="Znf_LSD1"/>
</dbReference>
<accession>A0A835P7D9</accession>
<comment type="subcellular location">
    <subcellularLocation>
        <location evidence="1">Nucleus</location>
    </subcellularLocation>
</comment>
<feature type="compositionally biased region" description="Polar residues" evidence="3">
    <location>
        <begin position="46"/>
        <end position="71"/>
    </location>
</feature>
<dbReference type="PANTHER" id="PTHR31747">
    <property type="entry name" value="PROTEIN LSD1"/>
    <property type="match status" value="1"/>
</dbReference>
<dbReference type="InterPro" id="IPR040319">
    <property type="entry name" value="LSD1-like"/>
</dbReference>
<dbReference type="Proteomes" id="UP000639772">
    <property type="component" value="Unassembled WGS sequence"/>
</dbReference>
<name>A0A835P7D9_VANPL</name>
<evidence type="ECO:0000259" key="4">
    <source>
        <dbReference type="Pfam" id="PF06943"/>
    </source>
</evidence>
<evidence type="ECO:0000313" key="5">
    <source>
        <dbReference type="EMBL" id="KAG0448236.1"/>
    </source>
</evidence>
<dbReference type="AlphaFoldDB" id="A0A835P7D9"/>
<feature type="region of interest" description="Disordered" evidence="3">
    <location>
        <begin position="1"/>
        <end position="155"/>
    </location>
</feature>
<feature type="domain" description="Zinc finger LSD1-type" evidence="4">
    <location>
        <begin position="205"/>
        <end position="229"/>
    </location>
</feature>
<proteinExistence type="predicted"/>
<feature type="domain" description="Zinc finger LSD1-type" evidence="4">
    <location>
        <begin position="167"/>
        <end position="191"/>
    </location>
</feature>
<evidence type="ECO:0000256" key="3">
    <source>
        <dbReference type="SAM" id="MobiDB-lite"/>
    </source>
</evidence>
<dbReference type="OrthoDB" id="509329at2759"/>
<keyword evidence="2" id="KW-0539">Nucleus</keyword>
<feature type="compositionally biased region" description="Polar residues" evidence="3">
    <location>
        <begin position="88"/>
        <end position="103"/>
    </location>
</feature>
<dbReference type="PANTHER" id="PTHR31747:SF17">
    <property type="entry name" value="PROTEIN LOL2"/>
    <property type="match status" value="1"/>
</dbReference>
<reference evidence="5 6" key="1">
    <citation type="journal article" date="2020" name="Nat. Food">
        <title>A phased Vanilla planifolia genome enables genetic improvement of flavour and production.</title>
        <authorList>
            <person name="Hasing T."/>
            <person name="Tang H."/>
            <person name="Brym M."/>
            <person name="Khazi F."/>
            <person name="Huang T."/>
            <person name="Chambers A.H."/>
        </authorList>
    </citation>
    <scope>NUCLEOTIDE SEQUENCE [LARGE SCALE GENOMIC DNA]</scope>
    <source>
        <tissue evidence="5">Leaf</tissue>
    </source>
</reference>
<sequence length="256" mass="27027">MSSSPESLPPGWEKTMSSSPETLQAGWDGGAASSPESFPPGFENLNAASPPTENPVNSLGSPSSPIPQENTVKCPFLSPSPSPPPREVQNNGNTSSSNRSPPQKNDGALPSPSPQQHREIPDSAPHSVTKSEEDQGPSTSMDLPQGSIGSLHPLPMQPVQEMGQMVCGSCNELLSYPRGSKHIQCACCQTINFVLEAHQVGLANCGNCCLLLMYPYGAKSIRCSSCHSVTEMLPHSIRPPVSVLQGFPAPPQNAVH</sequence>
<gene>
    <name evidence="5" type="ORF">HPP92_027931</name>
</gene>
<protein>
    <recommendedName>
        <fullName evidence="4">Zinc finger LSD1-type domain-containing protein</fullName>
    </recommendedName>
</protein>
<evidence type="ECO:0000313" key="6">
    <source>
        <dbReference type="Proteomes" id="UP000639772"/>
    </source>
</evidence>
<organism evidence="5 6">
    <name type="scientific">Vanilla planifolia</name>
    <name type="common">Vanilla</name>
    <dbReference type="NCBI Taxonomy" id="51239"/>
    <lineage>
        <taxon>Eukaryota</taxon>
        <taxon>Viridiplantae</taxon>
        <taxon>Streptophyta</taxon>
        <taxon>Embryophyta</taxon>
        <taxon>Tracheophyta</taxon>
        <taxon>Spermatophyta</taxon>
        <taxon>Magnoliopsida</taxon>
        <taxon>Liliopsida</taxon>
        <taxon>Asparagales</taxon>
        <taxon>Orchidaceae</taxon>
        <taxon>Vanilloideae</taxon>
        <taxon>Vanilleae</taxon>
        <taxon>Vanilla</taxon>
    </lineage>
</organism>
<evidence type="ECO:0000256" key="2">
    <source>
        <dbReference type="ARBA" id="ARBA00023242"/>
    </source>
</evidence>
<dbReference type="EMBL" id="JADCNM010000331">
    <property type="protein sequence ID" value="KAG0448236.1"/>
    <property type="molecule type" value="Genomic_DNA"/>
</dbReference>